<proteinExistence type="predicted"/>
<dbReference type="Proteomes" id="UP001381693">
    <property type="component" value="Unassembled WGS sequence"/>
</dbReference>
<dbReference type="EMBL" id="JAXCGZ010022643">
    <property type="protein sequence ID" value="KAK7028967.1"/>
    <property type="molecule type" value="Genomic_DNA"/>
</dbReference>
<dbReference type="AlphaFoldDB" id="A0AAN8WC18"/>
<keyword evidence="2" id="KW-1185">Reference proteome</keyword>
<accession>A0AAN8WC18</accession>
<comment type="caution">
    <text evidence="1">The sequence shown here is derived from an EMBL/GenBank/DDBJ whole genome shotgun (WGS) entry which is preliminary data.</text>
</comment>
<protein>
    <submittedName>
        <fullName evidence="1">Uncharacterized protein</fullName>
    </submittedName>
</protein>
<organism evidence="1 2">
    <name type="scientific">Halocaridina rubra</name>
    <name type="common">Hawaiian red shrimp</name>
    <dbReference type="NCBI Taxonomy" id="373956"/>
    <lineage>
        <taxon>Eukaryota</taxon>
        <taxon>Metazoa</taxon>
        <taxon>Ecdysozoa</taxon>
        <taxon>Arthropoda</taxon>
        <taxon>Crustacea</taxon>
        <taxon>Multicrustacea</taxon>
        <taxon>Malacostraca</taxon>
        <taxon>Eumalacostraca</taxon>
        <taxon>Eucarida</taxon>
        <taxon>Decapoda</taxon>
        <taxon>Pleocyemata</taxon>
        <taxon>Caridea</taxon>
        <taxon>Atyoidea</taxon>
        <taxon>Atyidae</taxon>
        <taxon>Halocaridina</taxon>
    </lineage>
</organism>
<evidence type="ECO:0000313" key="1">
    <source>
        <dbReference type="EMBL" id="KAK7028967.1"/>
    </source>
</evidence>
<reference evidence="1 2" key="1">
    <citation type="submission" date="2023-11" db="EMBL/GenBank/DDBJ databases">
        <title>Halocaridina rubra genome assembly.</title>
        <authorList>
            <person name="Smith C."/>
        </authorList>
    </citation>
    <scope>NUCLEOTIDE SEQUENCE [LARGE SCALE GENOMIC DNA]</scope>
    <source>
        <strain evidence="1">EP-1</strain>
        <tissue evidence="1">Whole</tissue>
    </source>
</reference>
<name>A0AAN8WC18_HALRR</name>
<sequence length="73" mass="8117">MRGIECSLYITIHGMEGGSIPLSDMQRQDKKTLQKKPDLLKPLSGHWGSAFEGKSLIVKDNGSLHISEIRLIL</sequence>
<gene>
    <name evidence="1" type="ORF">SK128_013873</name>
</gene>
<evidence type="ECO:0000313" key="2">
    <source>
        <dbReference type="Proteomes" id="UP001381693"/>
    </source>
</evidence>